<sequence length="212" mass="22975">MEILKEIANAVISGDRKKVQELVEKALKEGITPEDIIDKGLLSGMSVIGERFKKNEIFVPEVLVSARAMQKGMEILKPLIAKSSNVIKGKIVIGTVKGDLHDIGKNLVAMMLEGAGYQIIDLGIDVPPEKFVQAIKENKPDVVGMSALLTTTMSQMKVTIDVIEKEGLRDKVKIIVGGAPVTEEFAKEIGADGYAEDAYSSVELVNRLLKVS</sequence>
<dbReference type="InterPro" id="IPR003759">
    <property type="entry name" value="Cbl-bd_cap"/>
</dbReference>
<dbReference type="InterPro" id="IPR036724">
    <property type="entry name" value="Cobalamin-bd_sf"/>
</dbReference>
<dbReference type="Pfam" id="PF02310">
    <property type="entry name" value="B12-binding"/>
    <property type="match status" value="1"/>
</dbReference>
<proteinExistence type="inferred from homology"/>
<dbReference type="PROSITE" id="PS51337">
    <property type="entry name" value="B12_BINDING_NTER"/>
    <property type="match status" value="1"/>
</dbReference>
<keyword evidence="3" id="KW-0170">Cobalt</keyword>
<dbReference type="GO" id="GO:0015948">
    <property type="term" value="P:methanogenesis"/>
    <property type="evidence" value="ECO:0007669"/>
    <property type="project" value="InterPro"/>
</dbReference>
<dbReference type="Gene3D" id="1.10.1240.10">
    <property type="entry name" value="Methionine synthase domain"/>
    <property type="match status" value="1"/>
</dbReference>
<dbReference type="Gene3D" id="3.40.50.280">
    <property type="entry name" value="Cobalamin-binding domain"/>
    <property type="match status" value="1"/>
</dbReference>
<evidence type="ECO:0000256" key="1">
    <source>
        <dbReference type="ARBA" id="ARBA00010854"/>
    </source>
</evidence>
<dbReference type="InterPro" id="IPR050554">
    <property type="entry name" value="Met_Synthase/Corrinoid"/>
</dbReference>
<dbReference type="CDD" id="cd02070">
    <property type="entry name" value="corrinoid_protein_B12-BD"/>
    <property type="match status" value="1"/>
</dbReference>
<protein>
    <submittedName>
        <fullName evidence="6">Cobalamin-binding protein</fullName>
    </submittedName>
</protein>
<evidence type="ECO:0000256" key="2">
    <source>
        <dbReference type="ARBA" id="ARBA00022723"/>
    </source>
</evidence>
<dbReference type="PANTHER" id="PTHR45833">
    <property type="entry name" value="METHIONINE SYNTHASE"/>
    <property type="match status" value="1"/>
</dbReference>
<gene>
    <name evidence="6" type="ORF">ENW00_02540</name>
</gene>
<accession>A0A7C3RJC9</accession>
<dbReference type="InterPro" id="IPR012741">
    <property type="entry name" value="Corrinoid_p"/>
</dbReference>
<evidence type="ECO:0000313" key="6">
    <source>
        <dbReference type="EMBL" id="HFX13020.1"/>
    </source>
</evidence>
<evidence type="ECO:0000259" key="4">
    <source>
        <dbReference type="PROSITE" id="PS51332"/>
    </source>
</evidence>
<dbReference type="GO" id="GO:0050897">
    <property type="term" value="F:cobalt ion binding"/>
    <property type="evidence" value="ECO:0007669"/>
    <property type="project" value="InterPro"/>
</dbReference>
<dbReference type="SUPFAM" id="SSF52242">
    <property type="entry name" value="Cobalamin (vitamin B12)-binding domain"/>
    <property type="match status" value="1"/>
</dbReference>
<evidence type="ECO:0000256" key="3">
    <source>
        <dbReference type="ARBA" id="ARBA00023285"/>
    </source>
</evidence>
<dbReference type="InterPro" id="IPR036594">
    <property type="entry name" value="Meth_synthase_dom"/>
</dbReference>
<feature type="domain" description="B12-binding" evidence="4">
    <location>
        <begin position="88"/>
        <end position="212"/>
    </location>
</feature>
<dbReference type="InterPro" id="IPR006158">
    <property type="entry name" value="Cobalamin-bd"/>
</dbReference>
<dbReference type="GO" id="GO:0008705">
    <property type="term" value="F:methionine synthase activity"/>
    <property type="evidence" value="ECO:0007669"/>
    <property type="project" value="TreeGrafter"/>
</dbReference>
<dbReference type="GO" id="GO:0005829">
    <property type="term" value="C:cytosol"/>
    <property type="evidence" value="ECO:0007669"/>
    <property type="project" value="TreeGrafter"/>
</dbReference>
<dbReference type="FunFam" id="3.40.50.280:FF:000003">
    <property type="entry name" value="Dimethylamine methyltransferase corrinoid protein"/>
    <property type="match status" value="1"/>
</dbReference>
<evidence type="ECO:0000259" key="5">
    <source>
        <dbReference type="PROSITE" id="PS51337"/>
    </source>
</evidence>
<dbReference type="PROSITE" id="PS51332">
    <property type="entry name" value="B12_BINDING"/>
    <property type="match status" value="1"/>
</dbReference>
<dbReference type="Pfam" id="PF02607">
    <property type="entry name" value="B12-binding_2"/>
    <property type="match status" value="1"/>
</dbReference>
<comment type="caution">
    <text evidence="6">The sequence shown here is derived from an EMBL/GenBank/DDBJ whole genome shotgun (WGS) entry which is preliminary data.</text>
</comment>
<comment type="similarity">
    <text evidence="1">Belongs to the methylamine corrinoid protein family.</text>
</comment>
<dbReference type="PANTHER" id="PTHR45833:SF1">
    <property type="entry name" value="METHIONINE SYNTHASE"/>
    <property type="match status" value="1"/>
</dbReference>
<dbReference type="GO" id="GO:0031419">
    <property type="term" value="F:cobalamin binding"/>
    <property type="evidence" value="ECO:0007669"/>
    <property type="project" value="InterPro"/>
</dbReference>
<keyword evidence="2" id="KW-0479">Metal-binding</keyword>
<dbReference type="NCBIfam" id="TIGR02370">
    <property type="entry name" value="pyl_corrinoid"/>
    <property type="match status" value="1"/>
</dbReference>
<organism evidence="6">
    <name type="scientific">Dictyoglomus thermophilum</name>
    <dbReference type="NCBI Taxonomy" id="14"/>
    <lineage>
        <taxon>Bacteria</taxon>
        <taxon>Pseudomonadati</taxon>
        <taxon>Dictyoglomota</taxon>
        <taxon>Dictyoglomia</taxon>
        <taxon>Dictyoglomales</taxon>
        <taxon>Dictyoglomaceae</taxon>
        <taxon>Dictyoglomus</taxon>
    </lineage>
</organism>
<name>A0A7C3RJC9_DICTH</name>
<feature type="domain" description="B12-binding N-terminal" evidence="5">
    <location>
        <begin position="1"/>
        <end position="88"/>
    </location>
</feature>
<dbReference type="GO" id="GO:0046653">
    <property type="term" value="P:tetrahydrofolate metabolic process"/>
    <property type="evidence" value="ECO:0007669"/>
    <property type="project" value="TreeGrafter"/>
</dbReference>
<reference evidence="6" key="1">
    <citation type="journal article" date="2020" name="mSystems">
        <title>Genome- and Community-Level Interaction Insights into Carbon Utilization and Element Cycling Functions of Hydrothermarchaeota in Hydrothermal Sediment.</title>
        <authorList>
            <person name="Zhou Z."/>
            <person name="Liu Y."/>
            <person name="Xu W."/>
            <person name="Pan J."/>
            <person name="Luo Z.H."/>
            <person name="Li M."/>
        </authorList>
    </citation>
    <scope>NUCLEOTIDE SEQUENCE [LARGE SCALE GENOMIC DNA]</scope>
    <source>
        <strain evidence="6">SpSt-81</strain>
    </source>
</reference>
<dbReference type="AlphaFoldDB" id="A0A7C3RJC9"/>
<dbReference type="GO" id="GO:0050667">
    <property type="term" value="P:homocysteine metabolic process"/>
    <property type="evidence" value="ECO:0007669"/>
    <property type="project" value="TreeGrafter"/>
</dbReference>
<dbReference type="SUPFAM" id="SSF47644">
    <property type="entry name" value="Methionine synthase domain"/>
    <property type="match status" value="1"/>
</dbReference>
<dbReference type="EMBL" id="DTIN01000009">
    <property type="protein sequence ID" value="HFX13020.1"/>
    <property type="molecule type" value="Genomic_DNA"/>
</dbReference>
<dbReference type="SMART" id="SM01018">
    <property type="entry name" value="B12-binding_2"/>
    <property type="match status" value="1"/>
</dbReference>